<sequence>MYTPPGPGPVGGTGGDAGRGAGQEPSVRDAAPGCSPGQVAQAAPGRQDPASRDLPQGPQGEGPLLGLRSAIILMLGILVATAAGVLTYSAQQDPATAALAAGGAFAGGVLFFQKIIAG</sequence>
<keyword evidence="2" id="KW-1133">Transmembrane helix</keyword>
<gene>
    <name evidence="3" type="ordered locus">SGR_130</name>
</gene>
<keyword evidence="2" id="KW-0472">Membrane</keyword>
<evidence type="ECO:0000313" key="3">
    <source>
        <dbReference type="EMBL" id="BAG16959.1"/>
    </source>
</evidence>
<feature type="transmembrane region" description="Helical" evidence="2">
    <location>
        <begin position="70"/>
        <end position="89"/>
    </location>
</feature>
<dbReference type="eggNOG" id="ENOG50324YD">
    <property type="taxonomic scope" value="Bacteria"/>
</dbReference>
<dbReference type="EMBL" id="AP009493">
    <property type="protein sequence ID" value="BAG16959.1"/>
    <property type="molecule type" value="Genomic_DNA"/>
</dbReference>
<name>B1VND6_STRGG</name>
<accession>B1VND6</accession>
<dbReference type="AlphaFoldDB" id="B1VND6"/>
<dbReference type="HOGENOM" id="CLU_2182469_0_0_11"/>
<keyword evidence="2" id="KW-0812">Transmembrane</keyword>
<feature type="compositionally biased region" description="Gly residues" evidence="1">
    <location>
        <begin position="9"/>
        <end position="21"/>
    </location>
</feature>
<reference evidence="4" key="1">
    <citation type="journal article" date="2008" name="J. Bacteriol.">
        <title>Genome sequence of the streptomycin-producing microorganism Streptomyces griseus IFO 13350.</title>
        <authorList>
            <person name="Ohnishi Y."/>
            <person name="Ishikawa J."/>
            <person name="Hara H."/>
            <person name="Suzuki H."/>
            <person name="Ikenoya M."/>
            <person name="Ikeda H."/>
            <person name="Yamashita A."/>
            <person name="Hattori M."/>
            <person name="Horinouchi S."/>
        </authorList>
    </citation>
    <scope>NUCLEOTIDE SEQUENCE [LARGE SCALE GENOMIC DNA]</scope>
    <source>
        <strain evidence="4">JCM 4626 / NBRC 13350</strain>
    </source>
</reference>
<protein>
    <submittedName>
        <fullName evidence="3">Uncharacterized protein</fullName>
    </submittedName>
</protein>
<evidence type="ECO:0000256" key="1">
    <source>
        <dbReference type="SAM" id="MobiDB-lite"/>
    </source>
</evidence>
<organism evidence="3 4">
    <name type="scientific">Streptomyces griseus subsp. griseus (strain JCM 4626 / CBS 651.72 / NBRC 13350 / KCC S-0626 / ISP 5235)</name>
    <dbReference type="NCBI Taxonomy" id="455632"/>
    <lineage>
        <taxon>Bacteria</taxon>
        <taxon>Bacillati</taxon>
        <taxon>Actinomycetota</taxon>
        <taxon>Actinomycetes</taxon>
        <taxon>Kitasatosporales</taxon>
        <taxon>Streptomycetaceae</taxon>
        <taxon>Streptomyces</taxon>
    </lineage>
</organism>
<evidence type="ECO:0000313" key="4">
    <source>
        <dbReference type="Proteomes" id="UP000001685"/>
    </source>
</evidence>
<dbReference type="KEGG" id="sgr:SGR_130"/>
<evidence type="ECO:0000256" key="2">
    <source>
        <dbReference type="SAM" id="Phobius"/>
    </source>
</evidence>
<feature type="region of interest" description="Disordered" evidence="1">
    <location>
        <begin position="1"/>
        <end position="61"/>
    </location>
</feature>
<proteinExistence type="predicted"/>
<dbReference type="Proteomes" id="UP000001685">
    <property type="component" value="Chromosome"/>
</dbReference>
<feature type="transmembrane region" description="Helical" evidence="2">
    <location>
        <begin position="95"/>
        <end position="112"/>
    </location>
</feature>